<organism evidence="3 4">
    <name type="scientific">Petropleomorpha daqingensis</name>
    <dbReference type="NCBI Taxonomy" id="2026353"/>
    <lineage>
        <taxon>Bacteria</taxon>
        <taxon>Bacillati</taxon>
        <taxon>Actinomycetota</taxon>
        <taxon>Actinomycetes</taxon>
        <taxon>Geodermatophilales</taxon>
        <taxon>Geodermatophilaceae</taxon>
        <taxon>Petropleomorpha</taxon>
    </lineage>
</organism>
<protein>
    <submittedName>
        <fullName evidence="3">Putative membrane protein</fullName>
    </submittedName>
</protein>
<sequence length="158" mass="16609">MTFADVMEHVAQAFEAIGAAVLLVGLLVSAWLGARVLRATKDGRRAYLALRQSFGGVILLGLEILVAADLVRTVAVQPTLESVTVLGLIVVIRTVLSFSLETEIDGVPPWRRAAASGAGHIVRAARAASAQDGLPAPGHDQADLPQRGEVGQRVADDR</sequence>
<accession>A0A853CK88</accession>
<evidence type="ECO:0000256" key="2">
    <source>
        <dbReference type="SAM" id="Phobius"/>
    </source>
</evidence>
<evidence type="ECO:0000313" key="3">
    <source>
        <dbReference type="EMBL" id="NYJ08180.1"/>
    </source>
</evidence>
<keyword evidence="4" id="KW-1185">Reference proteome</keyword>
<dbReference type="EMBL" id="JACBZT010000001">
    <property type="protein sequence ID" value="NYJ08180.1"/>
    <property type="molecule type" value="Genomic_DNA"/>
</dbReference>
<keyword evidence="2" id="KW-0472">Membrane</keyword>
<gene>
    <name evidence="3" type="ORF">GGQ55_004458</name>
</gene>
<dbReference type="Proteomes" id="UP000541969">
    <property type="component" value="Unassembled WGS sequence"/>
</dbReference>
<dbReference type="PANTHER" id="PTHR38468:SF1">
    <property type="entry name" value="SLL0939 PROTEIN"/>
    <property type="match status" value="1"/>
</dbReference>
<feature type="transmembrane region" description="Helical" evidence="2">
    <location>
        <begin position="46"/>
        <end position="68"/>
    </location>
</feature>
<feature type="region of interest" description="Disordered" evidence="1">
    <location>
        <begin position="128"/>
        <end position="158"/>
    </location>
</feature>
<dbReference type="PANTHER" id="PTHR38468">
    <property type="entry name" value="SLL0939 PROTEIN"/>
    <property type="match status" value="1"/>
</dbReference>
<keyword evidence="2" id="KW-0812">Transmembrane</keyword>
<dbReference type="RefSeq" id="WP_179720566.1">
    <property type="nucleotide sequence ID" value="NZ_JACBZT010000001.1"/>
</dbReference>
<evidence type="ECO:0000313" key="4">
    <source>
        <dbReference type="Proteomes" id="UP000541969"/>
    </source>
</evidence>
<evidence type="ECO:0000256" key="1">
    <source>
        <dbReference type="SAM" id="MobiDB-lite"/>
    </source>
</evidence>
<dbReference type="Pfam" id="PF07784">
    <property type="entry name" value="DUF1622"/>
    <property type="match status" value="1"/>
</dbReference>
<keyword evidence="2" id="KW-1133">Transmembrane helix</keyword>
<reference evidence="3 4" key="1">
    <citation type="submission" date="2020-07" db="EMBL/GenBank/DDBJ databases">
        <title>Sequencing the genomes of 1000 actinobacteria strains.</title>
        <authorList>
            <person name="Klenk H.-P."/>
        </authorList>
    </citation>
    <scope>NUCLEOTIDE SEQUENCE [LARGE SCALE GENOMIC DNA]</scope>
    <source>
        <strain evidence="3 4">DSM 104001</strain>
    </source>
</reference>
<dbReference type="InterPro" id="IPR012427">
    <property type="entry name" value="DUF1622"/>
</dbReference>
<comment type="caution">
    <text evidence="3">The sequence shown here is derived from an EMBL/GenBank/DDBJ whole genome shotgun (WGS) entry which is preliminary data.</text>
</comment>
<proteinExistence type="predicted"/>
<feature type="transmembrane region" description="Helical" evidence="2">
    <location>
        <begin position="12"/>
        <end position="34"/>
    </location>
</feature>
<name>A0A853CK88_9ACTN</name>
<dbReference type="AlphaFoldDB" id="A0A853CK88"/>